<keyword evidence="3" id="KW-0862">Zinc</keyword>
<keyword evidence="10" id="KW-1185">Reference proteome</keyword>
<dbReference type="Pfam" id="PF00172">
    <property type="entry name" value="Zn_clus"/>
    <property type="match status" value="1"/>
</dbReference>
<comment type="caution">
    <text evidence="9">The sequence shown here is derived from an EMBL/GenBank/DDBJ whole genome shotgun (WGS) entry which is preliminary data.</text>
</comment>
<dbReference type="EMBL" id="JARVKF010000426">
    <property type="protein sequence ID" value="KAK9414449.1"/>
    <property type="molecule type" value="Genomic_DNA"/>
</dbReference>
<dbReference type="SMART" id="SM00066">
    <property type="entry name" value="GAL4"/>
    <property type="match status" value="1"/>
</dbReference>
<name>A0ABR2UJ94_9PEZI</name>
<keyword evidence="4" id="KW-0805">Transcription regulation</keyword>
<dbReference type="InterPro" id="IPR007219">
    <property type="entry name" value="XnlR_reg_dom"/>
</dbReference>
<keyword evidence="6" id="KW-0804">Transcription</keyword>
<evidence type="ECO:0000256" key="2">
    <source>
        <dbReference type="ARBA" id="ARBA00022723"/>
    </source>
</evidence>
<sequence>MAPHSATAQARTSCHRCHRRKKRCDRKLPQCDNCRSALVSCSFLDDDQQIGSYPIAYVRGLETRVKELEQELIAALARYSGSPQTALPASGLDRQDTEPVISDTIVNEGGGDNFSVSEMIEATQQSGSMPSAGNVPSVTLAAELKMLSLEAMAERYLGSSSGLSFARLTQLVLRRLTPDKSDFVFGNESDVDFVQNIIGFSPVDSFDASFLGTGMSGSSPQPLFGGVPLADITDTDPSIADLPLPAKSHIHHLVDFYFAHSHTLYPIILRTDFNHILDRILADPQDPLSQSPLCLFRIWMVLAIGSTTHCSVMMVEESESMLYYSKALEYFEGALGYGDMTVRARGNNASSLVLVLQPARPKSVSSSYTVLTWQNADFRVDTWFLVGLAARLAVGMGLHTSSTYETLPVDVAEKRKRLFFSIYMMDRVVSMALGRPFALHDDDIDVQVRLKDFTLIPFADADDENIHADGIHSGDPFKPSLMVVPLHILRLRKIASNIAKSVYSNPNSSTMTTEQCNEVIRTLHKDLIDWRRAMPFPLPDSHPRVPHLSSSWFDFNYYTHLAMLYRPTPLLPTLDQSRVETLANAASMAIREAVNMHRQRRLAYNWLNLLSIFKSTLSLIYAITAQPDNLATVLTETKAIDDLELAVELFNTLSGKFVAARKIQRMFEKVVIKYKELRDAE</sequence>
<dbReference type="InterPro" id="IPR001138">
    <property type="entry name" value="Zn2Cys6_DnaBD"/>
</dbReference>
<dbReference type="Pfam" id="PF04082">
    <property type="entry name" value="Fungal_trans"/>
    <property type="match status" value="1"/>
</dbReference>
<dbReference type="CDD" id="cd12148">
    <property type="entry name" value="fungal_TF_MHR"/>
    <property type="match status" value="1"/>
</dbReference>
<dbReference type="PROSITE" id="PS00463">
    <property type="entry name" value="ZN2_CY6_FUNGAL_1"/>
    <property type="match status" value="1"/>
</dbReference>
<evidence type="ECO:0000256" key="5">
    <source>
        <dbReference type="ARBA" id="ARBA00023125"/>
    </source>
</evidence>
<accession>A0ABR2UJ94</accession>
<dbReference type="Gene3D" id="4.10.240.10">
    <property type="entry name" value="Zn(2)-C6 fungal-type DNA-binding domain"/>
    <property type="match status" value="1"/>
</dbReference>
<protein>
    <submittedName>
        <fullName evidence="9">Fungal-specific transcription factor domain-containing protein</fullName>
    </submittedName>
</protein>
<dbReference type="CDD" id="cd00067">
    <property type="entry name" value="GAL4"/>
    <property type="match status" value="1"/>
</dbReference>
<comment type="subcellular location">
    <subcellularLocation>
        <location evidence="1">Nucleus</location>
    </subcellularLocation>
</comment>
<dbReference type="Proteomes" id="UP001408356">
    <property type="component" value="Unassembled WGS sequence"/>
</dbReference>
<dbReference type="PANTHER" id="PTHR47782:SF12">
    <property type="entry name" value="ZN(II)2CYS6 TRANSCRIPTION FACTOR (EUROFUNG)"/>
    <property type="match status" value="1"/>
</dbReference>
<evidence type="ECO:0000256" key="1">
    <source>
        <dbReference type="ARBA" id="ARBA00004123"/>
    </source>
</evidence>
<evidence type="ECO:0000313" key="10">
    <source>
        <dbReference type="Proteomes" id="UP001408356"/>
    </source>
</evidence>
<reference evidence="9 10" key="1">
    <citation type="journal article" date="2024" name="J. Plant Pathol.">
        <title>Sequence and assembly of the genome of Seiridium unicorne, isolate CBS 538.82, causal agent of cypress canker disease.</title>
        <authorList>
            <person name="Scali E."/>
            <person name="Rocca G.D."/>
            <person name="Danti R."/>
            <person name="Garbelotto M."/>
            <person name="Barberini S."/>
            <person name="Baroncelli R."/>
            <person name="Emiliani G."/>
        </authorList>
    </citation>
    <scope>NUCLEOTIDE SEQUENCE [LARGE SCALE GENOMIC DNA]</scope>
    <source>
        <strain evidence="9 10">BM-138-508</strain>
    </source>
</reference>
<dbReference type="InterPro" id="IPR036864">
    <property type="entry name" value="Zn2-C6_fun-type_DNA-bd_sf"/>
</dbReference>
<evidence type="ECO:0000256" key="6">
    <source>
        <dbReference type="ARBA" id="ARBA00023163"/>
    </source>
</evidence>
<dbReference type="PROSITE" id="PS50048">
    <property type="entry name" value="ZN2_CY6_FUNGAL_2"/>
    <property type="match status" value="1"/>
</dbReference>
<proteinExistence type="predicted"/>
<evidence type="ECO:0000256" key="7">
    <source>
        <dbReference type="ARBA" id="ARBA00023242"/>
    </source>
</evidence>
<dbReference type="SMART" id="SM00906">
    <property type="entry name" value="Fungal_trans"/>
    <property type="match status" value="1"/>
</dbReference>
<dbReference type="InterPro" id="IPR052202">
    <property type="entry name" value="Yeast_MetPath_Reg"/>
</dbReference>
<gene>
    <name evidence="9" type="ORF">SUNI508_11159</name>
</gene>
<keyword evidence="7" id="KW-0539">Nucleus</keyword>
<organism evidence="9 10">
    <name type="scientific">Seiridium unicorne</name>
    <dbReference type="NCBI Taxonomy" id="138068"/>
    <lineage>
        <taxon>Eukaryota</taxon>
        <taxon>Fungi</taxon>
        <taxon>Dikarya</taxon>
        <taxon>Ascomycota</taxon>
        <taxon>Pezizomycotina</taxon>
        <taxon>Sordariomycetes</taxon>
        <taxon>Xylariomycetidae</taxon>
        <taxon>Amphisphaeriales</taxon>
        <taxon>Sporocadaceae</taxon>
        <taxon>Seiridium</taxon>
    </lineage>
</organism>
<keyword evidence="2" id="KW-0479">Metal-binding</keyword>
<keyword evidence="5" id="KW-0238">DNA-binding</keyword>
<evidence type="ECO:0000256" key="3">
    <source>
        <dbReference type="ARBA" id="ARBA00022833"/>
    </source>
</evidence>
<dbReference type="SUPFAM" id="SSF57701">
    <property type="entry name" value="Zn2/Cys6 DNA-binding domain"/>
    <property type="match status" value="1"/>
</dbReference>
<evidence type="ECO:0000313" key="9">
    <source>
        <dbReference type="EMBL" id="KAK9414449.1"/>
    </source>
</evidence>
<evidence type="ECO:0000259" key="8">
    <source>
        <dbReference type="PROSITE" id="PS50048"/>
    </source>
</evidence>
<feature type="domain" description="Zn(2)-C6 fungal-type" evidence="8">
    <location>
        <begin position="13"/>
        <end position="43"/>
    </location>
</feature>
<evidence type="ECO:0000256" key="4">
    <source>
        <dbReference type="ARBA" id="ARBA00023015"/>
    </source>
</evidence>
<dbReference type="PANTHER" id="PTHR47782">
    <property type="entry name" value="ZN(II)2CYS6 TRANSCRIPTION FACTOR (EUROFUNG)-RELATED"/>
    <property type="match status" value="1"/>
</dbReference>